<dbReference type="EMBL" id="KE148173">
    <property type="protein sequence ID" value="EPE02887.1"/>
    <property type="molecule type" value="Genomic_DNA"/>
</dbReference>
<proteinExistence type="inferred from homology"/>
<dbReference type="InterPro" id="IPR029752">
    <property type="entry name" value="D-isomer_DH_CS1"/>
</dbReference>
<dbReference type="STRING" id="1262450.S3BR39"/>
<sequence>MAAVRHWTVLSPLIAAPSWVIAGGCTRNGVIHRRAAPGTIRFTTLSPTLAPATIGQDGNHNGSTKPKPTLYMLDKLSDAAIAYARTKFNVVLQSDPAFKGWQEKAKTVLVRTSAFTEEEVAKCPNLLAVTKQGVGIDNIAKAACDARGIKILNAPGANAQAVAEMVVALTLASARNIGSIAARQLIAPVSKMTCNGITLFGKTVGIIGMGNIGRRTAETFHRGFNMGVIAYDPFQSADVWSDVPHKRFHEYRDLLKEADVVSLHVPLTKETHNMIGYKEIRTMKRSAIIVNGARGGIINEVGLQRALEDGLIWGAGLDGHEEEPPSPARYGELWKLPNVVSTPHIGATTADAQFKSATLALDNTYAYLQEIGEAP</sequence>
<dbReference type="eggNOG" id="KOG0068">
    <property type="taxonomic scope" value="Eukaryota"/>
</dbReference>
<dbReference type="AlphaFoldDB" id="S3BR39"/>
<dbReference type="GO" id="GO:0030267">
    <property type="term" value="F:glyoxylate reductase (NADPH) activity"/>
    <property type="evidence" value="ECO:0007669"/>
    <property type="project" value="TreeGrafter"/>
</dbReference>
<dbReference type="GO" id="GO:0016618">
    <property type="term" value="F:hydroxypyruvate reductase [NAD(P)H] activity"/>
    <property type="evidence" value="ECO:0007669"/>
    <property type="project" value="TreeGrafter"/>
</dbReference>
<evidence type="ECO:0000313" key="9">
    <source>
        <dbReference type="Proteomes" id="UP000016923"/>
    </source>
</evidence>
<accession>S3BR39</accession>
<dbReference type="PANTHER" id="PTHR10996:SF264">
    <property type="entry name" value="HYPOTHETICAL D-ISOMER SPECIFIC 2-HYDROXYACID DEHYDROGENASE (EUROFUNG)"/>
    <property type="match status" value="1"/>
</dbReference>
<feature type="signal peptide" evidence="5">
    <location>
        <begin position="1"/>
        <end position="22"/>
    </location>
</feature>
<dbReference type="GO" id="GO:0005829">
    <property type="term" value="C:cytosol"/>
    <property type="evidence" value="ECO:0007669"/>
    <property type="project" value="TreeGrafter"/>
</dbReference>
<dbReference type="PROSITE" id="PS00671">
    <property type="entry name" value="D_2_HYDROXYACID_DH_3"/>
    <property type="match status" value="1"/>
</dbReference>
<evidence type="ECO:0000256" key="3">
    <source>
        <dbReference type="ARBA" id="ARBA00023027"/>
    </source>
</evidence>
<dbReference type="Gene3D" id="3.40.50.720">
    <property type="entry name" value="NAD(P)-binding Rossmann-like Domain"/>
    <property type="match status" value="2"/>
</dbReference>
<reference evidence="8 9" key="1">
    <citation type="journal article" date="2013" name="BMC Genomics">
        <title>The genome and transcriptome of the pine saprophyte Ophiostoma piceae, and a comparison with the bark beetle-associated pine pathogen Grosmannia clavigera.</title>
        <authorList>
            <person name="Haridas S."/>
            <person name="Wang Y."/>
            <person name="Lim L."/>
            <person name="Massoumi Alamouti S."/>
            <person name="Jackman S."/>
            <person name="Docking R."/>
            <person name="Robertson G."/>
            <person name="Birol I."/>
            <person name="Bohlmann J."/>
            <person name="Breuil C."/>
        </authorList>
    </citation>
    <scope>NUCLEOTIDE SEQUENCE [LARGE SCALE GENOMIC DNA]</scope>
    <source>
        <strain evidence="8 9">UAMH 11346</strain>
    </source>
</reference>
<keyword evidence="9" id="KW-1185">Reference proteome</keyword>
<dbReference type="PROSITE" id="PS00065">
    <property type="entry name" value="D_2_HYDROXYACID_DH_1"/>
    <property type="match status" value="1"/>
</dbReference>
<dbReference type="FunFam" id="3.40.50.720:FF:000203">
    <property type="entry name" value="D-3-phosphoglycerate dehydrogenase (SerA)"/>
    <property type="match status" value="1"/>
</dbReference>
<dbReference type="PANTHER" id="PTHR10996">
    <property type="entry name" value="2-HYDROXYACID DEHYDROGENASE-RELATED"/>
    <property type="match status" value="1"/>
</dbReference>
<dbReference type="InterPro" id="IPR006139">
    <property type="entry name" value="D-isomer_2_OHA_DH_cat_dom"/>
</dbReference>
<dbReference type="SUPFAM" id="SSF52283">
    <property type="entry name" value="Formate/glycerate dehydrogenase catalytic domain-like"/>
    <property type="match status" value="1"/>
</dbReference>
<dbReference type="GO" id="GO:0051287">
    <property type="term" value="F:NAD binding"/>
    <property type="evidence" value="ECO:0007669"/>
    <property type="project" value="InterPro"/>
</dbReference>
<dbReference type="InterPro" id="IPR006140">
    <property type="entry name" value="D-isomer_DH_NAD-bd"/>
</dbReference>
<dbReference type="PROSITE" id="PS00670">
    <property type="entry name" value="D_2_HYDROXYACID_DH_2"/>
    <property type="match status" value="1"/>
</dbReference>
<dbReference type="InterPro" id="IPR036291">
    <property type="entry name" value="NAD(P)-bd_dom_sf"/>
</dbReference>
<evidence type="ECO:0000256" key="1">
    <source>
        <dbReference type="ARBA" id="ARBA00005854"/>
    </source>
</evidence>
<evidence type="ECO:0000259" key="7">
    <source>
        <dbReference type="Pfam" id="PF02826"/>
    </source>
</evidence>
<dbReference type="OrthoDB" id="298012at2759"/>
<dbReference type="InterPro" id="IPR029753">
    <property type="entry name" value="D-isomer_DH_CS"/>
</dbReference>
<keyword evidence="2 4" id="KW-0560">Oxidoreductase</keyword>
<dbReference type="InterPro" id="IPR050223">
    <property type="entry name" value="D-isomer_2-hydroxyacid_DH"/>
</dbReference>
<comment type="similarity">
    <text evidence="1 4">Belongs to the D-isomer specific 2-hydroxyacid dehydrogenase family.</text>
</comment>
<name>S3BR39_OPHP1</name>
<evidence type="ECO:0000256" key="5">
    <source>
        <dbReference type="SAM" id="SignalP"/>
    </source>
</evidence>
<keyword evidence="5" id="KW-0732">Signal</keyword>
<feature type="chain" id="PRO_5004506630" evidence="5">
    <location>
        <begin position="23"/>
        <end position="375"/>
    </location>
</feature>
<dbReference type="PROSITE" id="PS51257">
    <property type="entry name" value="PROKAR_LIPOPROTEIN"/>
    <property type="match status" value="1"/>
</dbReference>
<evidence type="ECO:0000256" key="2">
    <source>
        <dbReference type="ARBA" id="ARBA00023002"/>
    </source>
</evidence>
<dbReference type="HOGENOM" id="CLU_019796_1_3_1"/>
<dbReference type="Proteomes" id="UP000016923">
    <property type="component" value="Unassembled WGS sequence"/>
</dbReference>
<evidence type="ECO:0000313" key="8">
    <source>
        <dbReference type="EMBL" id="EPE02887.1"/>
    </source>
</evidence>
<keyword evidence="3" id="KW-0520">NAD</keyword>
<dbReference type="VEuPathDB" id="FungiDB:F503_01628"/>
<organism evidence="8 9">
    <name type="scientific">Ophiostoma piceae (strain UAMH 11346)</name>
    <name type="common">Sap stain fungus</name>
    <dbReference type="NCBI Taxonomy" id="1262450"/>
    <lineage>
        <taxon>Eukaryota</taxon>
        <taxon>Fungi</taxon>
        <taxon>Dikarya</taxon>
        <taxon>Ascomycota</taxon>
        <taxon>Pezizomycotina</taxon>
        <taxon>Sordariomycetes</taxon>
        <taxon>Sordariomycetidae</taxon>
        <taxon>Ophiostomatales</taxon>
        <taxon>Ophiostomataceae</taxon>
        <taxon>Ophiostoma</taxon>
    </lineage>
</organism>
<dbReference type="Pfam" id="PF02826">
    <property type="entry name" value="2-Hacid_dh_C"/>
    <property type="match status" value="1"/>
</dbReference>
<protein>
    <submittedName>
        <fullName evidence="8">D-3-phosphoglycerate dehydrogenase</fullName>
    </submittedName>
</protein>
<evidence type="ECO:0000259" key="6">
    <source>
        <dbReference type="Pfam" id="PF00389"/>
    </source>
</evidence>
<dbReference type="OMA" id="HAYGNVG"/>
<dbReference type="Pfam" id="PF00389">
    <property type="entry name" value="2-Hacid_dh"/>
    <property type="match status" value="1"/>
</dbReference>
<dbReference type="SUPFAM" id="SSF51735">
    <property type="entry name" value="NAD(P)-binding Rossmann-fold domains"/>
    <property type="match status" value="1"/>
</dbReference>
<feature type="domain" description="D-isomer specific 2-hydroxyacid dehydrogenase catalytic" evidence="6">
    <location>
        <begin position="103"/>
        <end position="369"/>
    </location>
</feature>
<gene>
    <name evidence="8" type="ORF">F503_01628</name>
</gene>
<evidence type="ECO:0000256" key="4">
    <source>
        <dbReference type="RuleBase" id="RU003719"/>
    </source>
</evidence>
<feature type="domain" description="D-isomer specific 2-hydroxyacid dehydrogenase NAD-binding" evidence="7">
    <location>
        <begin position="168"/>
        <end position="346"/>
    </location>
</feature>